<dbReference type="Gene3D" id="3.90.180.10">
    <property type="entry name" value="Medium-chain alcohol dehydrogenases, catalytic domain"/>
    <property type="match status" value="1"/>
</dbReference>
<dbReference type="GO" id="GO:0004022">
    <property type="term" value="F:alcohol dehydrogenase (NAD+) activity"/>
    <property type="evidence" value="ECO:0007669"/>
    <property type="project" value="UniProtKB-EC"/>
</dbReference>
<keyword evidence="8" id="KW-1185">Reference proteome</keyword>
<evidence type="ECO:0000259" key="6">
    <source>
        <dbReference type="Pfam" id="PF00107"/>
    </source>
</evidence>
<evidence type="ECO:0000313" key="7">
    <source>
        <dbReference type="EMBL" id="CAF9929413.1"/>
    </source>
</evidence>
<gene>
    <name evidence="7" type="ORF">ALECFALPRED_004315</name>
</gene>
<dbReference type="PANTHER" id="PTHR42940">
    <property type="entry name" value="ALCOHOL DEHYDROGENASE 1-RELATED"/>
    <property type="match status" value="1"/>
</dbReference>
<dbReference type="PROSITE" id="PS00059">
    <property type="entry name" value="ADH_ZINC"/>
    <property type="match status" value="1"/>
</dbReference>
<keyword evidence="5" id="KW-0520">NAD</keyword>
<dbReference type="PANTHER" id="PTHR42940:SF3">
    <property type="entry name" value="ALCOHOL DEHYDROGENASE 1-RELATED"/>
    <property type="match status" value="1"/>
</dbReference>
<protein>
    <recommendedName>
        <fullName evidence="6">Alcohol dehydrogenase-like C-terminal domain-containing protein</fullName>
    </recommendedName>
</protein>
<dbReference type="Pfam" id="PF00107">
    <property type="entry name" value="ADH_zinc_N"/>
    <property type="match status" value="1"/>
</dbReference>
<dbReference type="InterPro" id="IPR013149">
    <property type="entry name" value="ADH-like_C"/>
</dbReference>
<dbReference type="Gene3D" id="3.40.50.720">
    <property type="entry name" value="NAD(P)-binding Rossmann-like Domain"/>
    <property type="match status" value="1"/>
</dbReference>
<dbReference type="InterPro" id="IPR036291">
    <property type="entry name" value="NAD(P)-bd_dom_sf"/>
</dbReference>
<sequence length="271" mass="28863">MHLPTYQKAGVKKGVGQSAKCEVTTIDVPHPGPGQIPGKINYSGVCGTDRSFFYNDLAALGQEMQESTKGISGHEGAGVVVAVADDVKELWKEGDRVGINVYGMCEFCTNGVDELQCPKQLICGVTVPDGGLGHRTIQYAKVMGMRVIAVDGGAEKEKICLSFGAEHFIDYTSVQNISAQVLRITTYGAQGVIVFALLKQSYATVPFLLRPGGTVVATGTVKQIDEALLDFAARGLVKTILTRGTLHEIDEIFKKMGSGRLAGRAVIKISA</sequence>
<feature type="domain" description="Alcohol dehydrogenase-like C-terminal" evidence="6">
    <location>
        <begin position="131"/>
        <end position="226"/>
    </location>
</feature>
<evidence type="ECO:0000313" key="8">
    <source>
        <dbReference type="Proteomes" id="UP000664203"/>
    </source>
</evidence>
<evidence type="ECO:0000256" key="2">
    <source>
        <dbReference type="ARBA" id="ARBA00022723"/>
    </source>
</evidence>
<dbReference type="InterPro" id="IPR002328">
    <property type="entry name" value="ADH_Zn_CS"/>
</dbReference>
<dbReference type="SUPFAM" id="SSF50129">
    <property type="entry name" value="GroES-like"/>
    <property type="match status" value="1"/>
</dbReference>
<proteinExistence type="predicted"/>
<evidence type="ECO:0000256" key="3">
    <source>
        <dbReference type="ARBA" id="ARBA00022833"/>
    </source>
</evidence>
<evidence type="ECO:0000256" key="5">
    <source>
        <dbReference type="ARBA" id="ARBA00023027"/>
    </source>
</evidence>
<dbReference type="InterPro" id="IPR011032">
    <property type="entry name" value="GroES-like_sf"/>
</dbReference>
<organism evidence="7 8">
    <name type="scientific">Alectoria fallacina</name>
    <dbReference type="NCBI Taxonomy" id="1903189"/>
    <lineage>
        <taxon>Eukaryota</taxon>
        <taxon>Fungi</taxon>
        <taxon>Dikarya</taxon>
        <taxon>Ascomycota</taxon>
        <taxon>Pezizomycotina</taxon>
        <taxon>Lecanoromycetes</taxon>
        <taxon>OSLEUM clade</taxon>
        <taxon>Lecanoromycetidae</taxon>
        <taxon>Lecanorales</taxon>
        <taxon>Lecanorineae</taxon>
        <taxon>Parmeliaceae</taxon>
        <taxon>Alectoria</taxon>
    </lineage>
</organism>
<comment type="cofactor">
    <cofactor evidence="1">
        <name>Zn(2+)</name>
        <dbReference type="ChEBI" id="CHEBI:29105"/>
    </cofactor>
</comment>
<name>A0A8H3FXD0_9LECA</name>
<keyword evidence="3" id="KW-0862">Zinc</keyword>
<keyword evidence="2" id="KW-0479">Metal-binding</keyword>
<evidence type="ECO:0000256" key="4">
    <source>
        <dbReference type="ARBA" id="ARBA00023002"/>
    </source>
</evidence>
<dbReference type="SUPFAM" id="SSF51735">
    <property type="entry name" value="NAD(P)-binding Rossmann-fold domains"/>
    <property type="match status" value="1"/>
</dbReference>
<dbReference type="GO" id="GO:0008270">
    <property type="term" value="F:zinc ion binding"/>
    <property type="evidence" value="ECO:0007669"/>
    <property type="project" value="InterPro"/>
</dbReference>
<dbReference type="EMBL" id="CAJPDR010000268">
    <property type="protein sequence ID" value="CAF9929413.1"/>
    <property type="molecule type" value="Genomic_DNA"/>
</dbReference>
<evidence type="ECO:0000256" key="1">
    <source>
        <dbReference type="ARBA" id="ARBA00001947"/>
    </source>
</evidence>
<dbReference type="Proteomes" id="UP000664203">
    <property type="component" value="Unassembled WGS sequence"/>
</dbReference>
<dbReference type="GO" id="GO:0005737">
    <property type="term" value="C:cytoplasm"/>
    <property type="evidence" value="ECO:0007669"/>
    <property type="project" value="TreeGrafter"/>
</dbReference>
<dbReference type="AlphaFoldDB" id="A0A8H3FXD0"/>
<comment type="caution">
    <text evidence="7">The sequence shown here is derived from an EMBL/GenBank/DDBJ whole genome shotgun (WGS) entry which is preliminary data.</text>
</comment>
<dbReference type="OrthoDB" id="1879366at2759"/>
<reference evidence="7" key="1">
    <citation type="submission" date="2021-03" db="EMBL/GenBank/DDBJ databases">
        <authorList>
            <person name="Tagirdzhanova G."/>
        </authorList>
    </citation>
    <scope>NUCLEOTIDE SEQUENCE</scope>
</reference>
<accession>A0A8H3FXD0</accession>
<keyword evidence="4" id="KW-0560">Oxidoreductase</keyword>